<feature type="transmembrane region" description="Helical" evidence="2">
    <location>
        <begin position="173"/>
        <end position="195"/>
    </location>
</feature>
<evidence type="ECO:0000259" key="3">
    <source>
        <dbReference type="Pfam" id="PF00892"/>
    </source>
</evidence>
<feature type="transmembrane region" description="Helical" evidence="2">
    <location>
        <begin position="110"/>
        <end position="132"/>
    </location>
</feature>
<feature type="transmembrane region" description="Helical" evidence="2">
    <location>
        <begin position="85"/>
        <end position="104"/>
    </location>
</feature>
<dbReference type="RefSeq" id="WP_173097322.1">
    <property type="nucleotide sequence ID" value="NZ_CP053892.1"/>
</dbReference>
<dbReference type="EMBL" id="CP053892">
    <property type="protein sequence ID" value="QKG23342.1"/>
    <property type="molecule type" value="Genomic_DNA"/>
</dbReference>
<protein>
    <submittedName>
        <fullName evidence="4">EamA-like transporter family protein</fullName>
    </submittedName>
</protein>
<feature type="domain" description="EamA" evidence="3">
    <location>
        <begin position="211"/>
        <end position="313"/>
    </location>
</feature>
<evidence type="ECO:0000313" key="5">
    <source>
        <dbReference type="Proteomes" id="UP000501240"/>
    </source>
</evidence>
<keyword evidence="2" id="KW-0472">Membrane</keyword>
<evidence type="ECO:0000256" key="1">
    <source>
        <dbReference type="ARBA" id="ARBA00007362"/>
    </source>
</evidence>
<comment type="similarity">
    <text evidence="1">Belongs to the EamA transporter family.</text>
</comment>
<dbReference type="GO" id="GO:0016020">
    <property type="term" value="C:membrane"/>
    <property type="evidence" value="ECO:0007669"/>
    <property type="project" value="InterPro"/>
</dbReference>
<keyword evidence="2" id="KW-1133">Transmembrane helix</keyword>
<feature type="transmembrane region" description="Helical" evidence="2">
    <location>
        <begin position="238"/>
        <end position="256"/>
    </location>
</feature>
<dbReference type="InterPro" id="IPR000620">
    <property type="entry name" value="EamA_dom"/>
</dbReference>
<reference evidence="4 5" key="1">
    <citation type="submission" date="2020-05" db="EMBL/GenBank/DDBJ databases">
        <title>Actinomadura verrucosospora NRRL-B18236 (PFL_A860) Genome sequencing and assembly.</title>
        <authorList>
            <person name="Samborskyy M."/>
        </authorList>
    </citation>
    <scope>NUCLEOTIDE SEQUENCE [LARGE SCALE GENOMIC DNA]</scope>
    <source>
        <strain evidence="4 5">NRRL:B18236</strain>
    </source>
</reference>
<keyword evidence="2" id="KW-0812">Transmembrane</keyword>
<dbReference type="InterPro" id="IPR037185">
    <property type="entry name" value="EmrE-like"/>
</dbReference>
<evidence type="ECO:0000256" key="2">
    <source>
        <dbReference type="SAM" id="Phobius"/>
    </source>
</evidence>
<feature type="transmembrane region" description="Helical" evidence="2">
    <location>
        <begin position="298"/>
        <end position="317"/>
    </location>
</feature>
<dbReference type="SUPFAM" id="SSF103481">
    <property type="entry name" value="Multidrug resistance efflux transporter EmrE"/>
    <property type="match status" value="1"/>
</dbReference>
<organism evidence="4 5">
    <name type="scientific">Actinomadura verrucosospora</name>
    <dbReference type="NCBI Taxonomy" id="46165"/>
    <lineage>
        <taxon>Bacteria</taxon>
        <taxon>Bacillati</taxon>
        <taxon>Actinomycetota</taxon>
        <taxon>Actinomycetes</taxon>
        <taxon>Streptosporangiales</taxon>
        <taxon>Thermomonosporaceae</taxon>
        <taxon>Actinomadura</taxon>
    </lineage>
</organism>
<dbReference type="AlphaFoldDB" id="A0A7D3ZPI3"/>
<feature type="transmembrane region" description="Helical" evidence="2">
    <location>
        <begin position="12"/>
        <end position="33"/>
    </location>
</feature>
<feature type="transmembrane region" description="Helical" evidence="2">
    <location>
        <begin position="268"/>
        <end position="286"/>
    </location>
</feature>
<evidence type="ECO:0000313" key="4">
    <source>
        <dbReference type="EMBL" id="QKG23342.1"/>
    </source>
</evidence>
<accession>A0A7D3ZPI3</accession>
<keyword evidence="5" id="KW-1185">Reference proteome</keyword>
<sequence>MQTSNKNAPQEQFWLGAAAGTLNNGLGVLGGVFTKQVTLTVLKPLAGAAVESMAGASLLMLLAYRDRIADGLFRRGRSATPRTRLHLTRPVVINMILAGLVQGAMKAMLVASLVTVSVGVMSPLGMAVPLALYGIEAWRACHPAAAVLVPLVTLIGVALIAHPQKGEVNLTGVVYALGYGAANAVLAVLNGRLLSIGGATKKEADQVGLKAFAWAALLGAVALAVFSASTGSDFGPVANWRVAVIMISGAGLFSTVPRMLYAVARRSLSLGTFSLLGATIPVMALLGDVVASRRPPDVSQALGVLAIVVVACGVAYLKGRDERLRLTAHGVSTP</sequence>
<name>A0A7D3ZPI3_ACTVE</name>
<gene>
    <name evidence="4" type="ORF">ACTIVE_4985</name>
</gene>
<dbReference type="Proteomes" id="UP000501240">
    <property type="component" value="Chromosome"/>
</dbReference>
<feature type="transmembrane region" description="Helical" evidence="2">
    <location>
        <begin position="207"/>
        <end position="226"/>
    </location>
</feature>
<feature type="transmembrane region" description="Helical" evidence="2">
    <location>
        <begin position="45"/>
        <end position="64"/>
    </location>
</feature>
<proteinExistence type="inferred from homology"/>
<feature type="transmembrane region" description="Helical" evidence="2">
    <location>
        <begin position="144"/>
        <end position="161"/>
    </location>
</feature>
<dbReference type="Pfam" id="PF00892">
    <property type="entry name" value="EamA"/>
    <property type="match status" value="1"/>
</dbReference>